<comment type="caution">
    <text evidence="5">The sequence shown here is derived from an EMBL/GenBank/DDBJ whole genome shotgun (WGS) entry which is preliminary data.</text>
</comment>
<dbReference type="InterPro" id="IPR015920">
    <property type="entry name" value="Cellobiose_DH-like_cyt"/>
</dbReference>
<evidence type="ECO:0000256" key="3">
    <source>
        <dbReference type="SAM" id="SignalP"/>
    </source>
</evidence>
<evidence type="ECO:0000313" key="6">
    <source>
        <dbReference type="Proteomes" id="UP001213000"/>
    </source>
</evidence>
<dbReference type="EMBL" id="JANIEX010000140">
    <property type="protein sequence ID" value="KAJ3572505.1"/>
    <property type="molecule type" value="Genomic_DNA"/>
</dbReference>
<protein>
    <recommendedName>
        <fullName evidence="4">Cellobiose dehydrogenase-like cytochrome domain-containing protein</fullName>
    </recommendedName>
</protein>
<dbReference type="CDD" id="cd08760">
    <property type="entry name" value="Cyt_b561_FRRS1_like"/>
    <property type="match status" value="1"/>
</dbReference>
<feature type="compositionally biased region" description="Basic and acidic residues" evidence="1">
    <location>
        <begin position="199"/>
        <end position="210"/>
    </location>
</feature>
<dbReference type="PANTHER" id="PTHR47797">
    <property type="entry name" value="DEHYDROGENASE, PUTATIVE (AFU_ORTHOLOGUE AFUA_8G05805)-RELATED"/>
    <property type="match status" value="1"/>
</dbReference>
<evidence type="ECO:0000313" key="5">
    <source>
        <dbReference type="EMBL" id="KAJ3572505.1"/>
    </source>
</evidence>
<keyword evidence="2" id="KW-0812">Transmembrane</keyword>
<sequence>MLLSSFLQVGLSLLLWLQFLPSVLALKGDSGCSPFICVNVTLHDDDWITYEVASVYEPLGWLALGFGRRMDHSQMVIMWPDEDGEIVRSQRFGWGHEEPSNLMNPSRHAYPQEPLATSWSPAPNSIRMAFNMTANRTALEVDPIEDLIWAYSMTRPEGKSPRASLTGHYRAGRIRVDYSKDAVLPPPPGGQPTSSGNMDNHHHHETEQHTNTDAVEGNDSDGGFFSDDNVPWGTHEKLIVTHGIMLAFAFLVLLPAGSLIARWSRTLTPKWFKAHSIVNMTFALPIIFIGWCFGLWAVLSNDKPKYFTAHKVWLGRYIHRRRAQGLVPGNKPHPPSNIMHVCTGILVITLAFFQVRSGFDEWESATSRSPLHAWCHDLWLAWAVIVPFAYLAGLSLIPRQFYQERQHIMPGGDINYVVLPDSADSPLLNGEEGQDGEVYEISGGAFRNTRMSMDTVKIEAAAAEK</sequence>
<keyword evidence="2" id="KW-0472">Membrane</keyword>
<dbReference type="Gene3D" id="2.60.40.1210">
    <property type="entry name" value="Cellobiose dehydrogenase, cytochrome domain"/>
    <property type="match status" value="1"/>
</dbReference>
<keyword evidence="6" id="KW-1185">Reference proteome</keyword>
<dbReference type="Pfam" id="PF16010">
    <property type="entry name" value="CDH-cyt"/>
    <property type="match status" value="1"/>
</dbReference>
<dbReference type="PANTHER" id="PTHR47797:SF3">
    <property type="entry name" value="CYTOCHROME B561 DOMAIN-CONTAINING PROTEIN"/>
    <property type="match status" value="1"/>
</dbReference>
<feature type="signal peptide" evidence="3">
    <location>
        <begin position="1"/>
        <end position="25"/>
    </location>
</feature>
<evidence type="ECO:0000259" key="4">
    <source>
        <dbReference type="Pfam" id="PF16010"/>
    </source>
</evidence>
<keyword evidence="3" id="KW-0732">Signal</keyword>
<organism evidence="5 6">
    <name type="scientific">Leucocoprinus birnbaumii</name>
    <dbReference type="NCBI Taxonomy" id="56174"/>
    <lineage>
        <taxon>Eukaryota</taxon>
        <taxon>Fungi</taxon>
        <taxon>Dikarya</taxon>
        <taxon>Basidiomycota</taxon>
        <taxon>Agaricomycotina</taxon>
        <taxon>Agaricomycetes</taxon>
        <taxon>Agaricomycetidae</taxon>
        <taxon>Agaricales</taxon>
        <taxon>Agaricineae</taxon>
        <taxon>Agaricaceae</taxon>
        <taxon>Leucocoprinus</taxon>
    </lineage>
</organism>
<gene>
    <name evidence="5" type="ORF">NP233_g3037</name>
</gene>
<feature type="transmembrane region" description="Helical" evidence="2">
    <location>
        <begin position="244"/>
        <end position="264"/>
    </location>
</feature>
<feature type="transmembrane region" description="Helical" evidence="2">
    <location>
        <begin position="378"/>
        <end position="397"/>
    </location>
</feature>
<dbReference type="AlphaFoldDB" id="A0AAD5YUB5"/>
<feature type="chain" id="PRO_5041915732" description="Cellobiose dehydrogenase-like cytochrome domain-containing protein" evidence="3">
    <location>
        <begin position="26"/>
        <end position="465"/>
    </location>
</feature>
<evidence type="ECO:0000256" key="2">
    <source>
        <dbReference type="SAM" id="Phobius"/>
    </source>
</evidence>
<dbReference type="Gene3D" id="1.20.120.1770">
    <property type="match status" value="1"/>
</dbReference>
<feature type="region of interest" description="Disordered" evidence="1">
    <location>
        <begin position="180"/>
        <end position="220"/>
    </location>
</feature>
<reference evidence="5" key="1">
    <citation type="submission" date="2022-07" db="EMBL/GenBank/DDBJ databases">
        <title>Genome Sequence of Leucocoprinus birnbaumii.</title>
        <authorList>
            <person name="Buettner E."/>
        </authorList>
    </citation>
    <scope>NUCLEOTIDE SEQUENCE</scope>
    <source>
        <strain evidence="5">VT141</strain>
    </source>
</reference>
<proteinExistence type="predicted"/>
<feature type="domain" description="Cellobiose dehydrogenase-like cytochrome" evidence="4">
    <location>
        <begin position="45"/>
        <end position="180"/>
    </location>
</feature>
<keyword evidence="2" id="KW-1133">Transmembrane helix</keyword>
<dbReference type="Proteomes" id="UP001213000">
    <property type="component" value="Unassembled WGS sequence"/>
</dbReference>
<name>A0AAD5YUB5_9AGAR</name>
<evidence type="ECO:0000256" key="1">
    <source>
        <dbReference type="SAM" id="MobiDB-lite"/>
    </source>
</evidence>
<dbReference type="SUPFAM" id="SSF49344">
    <property type="entry name" value="CBD9-like"/>
    <property type="match status" value="1"/>
</dbReference>
<feature type="transmembrane region" description="Helical" evidence="2">
    <location>
        <begin position="276"/>
        <end position="299"/>
    </location>
</feature>
<accession>A0AAD5YUB5</accession>